<reference evidence="1 2" key="1">
    <citation type="submission" date="2020-10" db="EMBL/GenBank/DDBJ databases">
        <title>Haloactinobacterium sp. RN3S43, a bacterium isolated from saline soil.</title>
        <authorList>
            <person name="Sun J.-Q."/>
        </authorList>
    </citation>
    <scope>NUCLEOTIDE SEQUENCE [LARGE SCALE GENOMIC DNA]</scope>
    <source>
        <strain evidence="1 2">RN3S43</strain>
    </source>
</reference>
<dbReference type="CDD" id="cd15482">
    <property type="entry name" value="Sialidase_non-viral"/>
    <property type="match status" value="1"/>
</dbReference>
<dbReference type="Gene3D" id="2.120.10.10">
    <property type="match status" value="1"/>
</dbReference>
<keyword evidence="2" id="KW-1185">Reference proteome</keyword>
<evidence type="ECO:0000313" key="2">
    <source>
        <dbReference type="Proteomes" id="UP000593758"/>
    </source>
</evidence>
<organism evidence="1 2">
    <name type="scientific">Ruania alkalisoli</name>
    <dbReference type="NCBI Taxonomy" id="2779775"/>
    <lineage>
        <taxon>Bacteria</taxon>
        <taxon>Bacillati</taxon>
        <taxon>Actinomycetota</taxon>
        <taxon>Actinomycetes</taxon>
        <taxon>Micrococcales</taxon>
        <taxon>Ruaniaceae</taxon>
        <taxon>Ruania</taxon>
    </lineage>
</organism>
<dbReference type="Proteomes" id="UP000593758">
    <property type="component" value="Chromosome"/>
</dbReference>
<sequence length="369" mass="40564">MTVATTVPGTVVGHSPASSRAYVGSPSIVVLPDGDYLAGHDLFGPGTNFDTQMIYGSTDQGATWTHRATVTGQFWSTLFLAGGSVWTIGASRQYGNVVIRRSDDGGHTWTEPTDEANGLIKSGTFHTAPTPVLEHEGRWWRAIEDVTDTSRWGRSFRAGMFSAPVGSDLLDARNWTSTPFQAVDPSWLGGTMNAWLEGNAVVGSDGQMMNVMRVDEPGTGNHVYSALLRVPTPDSPMTFDPEVDLVPMPGGISKFTIRWDEPTGRYHSLVNHVPHPERAAKGLRGRHVLCHVTSPDLRTWQVGAVLLEHEDDVDHGFQYVDWVVEGEDILFVSRTAYEDSEGSAENFHDSNYLTFHRFADFRSRLPSTS</sequence>
<dbReference type="EMBL" id="CP063169">
    <property type="protein sequence ID" value="QOR70284.1"/>
    <property type="molecule type" value="Genomic_DNA"/>
</dbReference>
<dbReference type="RefSeq" id="WP_193496968.1">
    <property type="nucleotide sequence ID" value="NZ_CP063169.1"/>
</dbReference>
<evidence type="ECO:0000313" key="1">
    <source>
        <dbReference type="EMBL" id="QOR70284.1"/>
    </source>
</evidence>
<dbReference type="AlphaFoldDB" id="A0A7M1STK9"/>
<dbReference type="InterPro" id="IPR036278">
    <property type="entry name" value="Sialidase_sf"/>
</dbReference>
<dbReference type="KEGG" id="halt:IM660_17025"/>
<gene>
    <name evidence="1" type="ORF">IM660_17025</name>
</gene>
<dbReference type="SUPFAM" id="SSF50939">
    <property type="entry name" value="Sialidases"/>
    <property type="match status" value="1"/>
</dbReference>
<proteinExistence type="predicted"/>
<accession>A0A7M1STK9</accession>
<name>A0A7M1STK9_9MICO</name>
<protein>
    <submittedName>
        <fullName evidence="1">Exo-alpha-sialidase</fullName>
    </submittedName>
</protein>